<evidence type="ECO:0000256" key="5">
    <source>
        <dbReference type="ARBA" id="ARBA00022806"/>
    </source>
</evidence>
<comment type="miscellaneous">
    <text evidence="10">Despite having helicase-like domains, this subunit does not have helicase activity.</text>
</comment>
<evidence type="ECO:0000313" key="16">
    <source>
        <dbReference type="Proteomes" id="UP000051521"/>
    </source>
</evidence>
<dbReference type="InterPro" id="IPR014141">
    <property type="entry name" value="DNA_helicase_suRexB"/>
</dbReference>
<dbReference type="PANTHER" id="PTHR30591:SF1">
    <property type="entry name" value="RECBCD ENZYME SUBUNIT RECC"/>
    <property type="match status" value="1"/>
</dbReference>
<keyword evidence="9 10" id="KW-0234">DNA repair</keyword>
<comment type="caution">
    <text evidence="10">Lacks conserved residue(s) required for the propagation of feature annotation.</text>
</comment>
<dbReference type="Gene3D" id="3.40.50.300">
    <property type="entry name" value="P-loop containing nucleotide triphosphate hydrolases"/>
    <property type="match status" value="4"/>
</dbReference>
<dbReference type="STRING" id="1423751.FC38_GL000654"/>
<keyword evidence="4 10" id="KW-0378">Hydrolase</keyword>
<evidence type="ECO:0000256" key="8">
    <source>
        <dbReference type="ARBA" id="ARBA00023125"/>
    </source>
</evidence>
<dbReference type="GO" id="GO:0004386">
    <property type="term" value="F:helicase activity"/>
    <property type="evidence" value="ECO:0007669"/>
    <property type="project" value="UniProtKB-KW"/>
</dbReference>
<comment type="similarity">
    <text evidence="10">Belongs to the helicase family. AddB/RexB type 2 subfamily.</text>
</comment>
<comment type="subunit">
    <text evidence="10">Heterodimer of AddA and RexB.</text>
</comment>
<comment type="caution">
    <text evidence="13">The sequence shown here is derived from an EMBL/GenBank/DDBJ whole genome shotgun (WGS) entry which is preliminary data.</text>
</comment>
<dbReference type="AlphaFoldDB" id="I7J3N0"/>
<feature type="domain" description="ATP-dependent helicase/deoxyribonuclease subunit B N-terminal" evidence="12">
    <location>
        <begin position="6"/>
        <end position="284"/>
    </location>
</feature>
<evidence type="ECO:0000259" key="11">
    <source>
        <dbReference type="Pfam" id="PF12705"/>
    </source>
</evidence>
<dbReference type="EMBL" id="AYZO01000002">
    <property type="protein sequence ID" value="KRN14571.1"/>
    <property type="molecule type" value="Genomic_DNA"/>
</dbReference>
<dbReference type="Proteomes" id="UP000051521">
    <property type="component" value="Unassembled WGS sequence"/>
</dbReference>
<keyword evidence="16" id="KW-1185">Reference proteome</keyword>
<dbReference type="PATRIC" id="fig|1423751.3.peg.677"/>
<comment type="cofactor">
    <cofactor evidence="10">
        <name>Mg(2+)</name>
        <dbReference type="ChEBI" id="CHEBI:18420"/>
    </cofactor>
</comment>
<evidence type="ECO:0000313" key="15">
    <source>
        <dbReference type="Proteomes" id="UP000009326"/>
    </source>
</evidence>
<dbReference type="InterPro" id="IPR027417">
    <property type="entry name" value="P-loop_NTPase"/>
</dbReference>
<dbReference type="GO" id="GO:0005524">
    <property type="term" value="F:ATP binding"/>
    <property type="evidence" value="ECO:0007669"/>
    <property type="project" value="UniProtKB-UniRule"/>
</dbReference>
<keyword evidence="5 10" id="KW-0347">Helicase</keyword>
<dbReference type="EMBL" id="CAKC01000093">
    <property type="protein sequence ID" value="CCI87832.1"/>
    <property type="molecule type" value="Genomic_DNA"/>
</dbReference>
<evidence type="ECO:0000256" key="7">
    <source>
        <dbReference type="ARBA" id="ARBA00022840"/>
    </source>
</evidence>
<reference evidence="14 16" key="2">
    <citation type="journal article" date="2015" name="Genome Announc.">
        <title>Expanding the biotechnology potential of lactobacilli through comparative genomics of 213 strains and associated genera.</title>
        <authorList>
            <person name="Sun Z."/>
            <person name="Harris H.M."/>
            <person name="McCann A."/>
            <person name="Guo C."/>
            <person name="Argimon S."/>
            <person name="Zhang W."/>
            <person name="Yang X."/>
            <person name="Jeffery I.B."/>
            <person name="Cooney J.C."/>
            <person name="Kagawa T.F."/>
            <person name="Liu W."/>
            <person name="Song Y."/>
            <person name="Salvetti E."/>
            <person name="Wrobel A."/>
            <person name="Rasinkangas P."/>
            <person name="Parkhill J."/>
            <person name="Rea M.C."/>
            <person name="O'Sullivan O."/>
            <person name="Ritari J."/>
            <person name="Douillard F.P."/>
            <person name="Paul Ross R."/>
            <person name="Yang R."/>
            <person name="Briner A.E."/>
            <person name="Felis G.E."/>
            <person name="de Vos W.M."/>
            <person name="Barrangou R."/>
            <person name="Klaenhammer T.R."/>
            <person name="Caufield P.W."/>
            <person name="Cui Y."/>
            <person name="Zhang H."/>
            <person name="O'Toole P.W."/>
        </authorList>
    </citation>
    <scope>NUCLEOTIDE SEQUENCE [LARGE SCALE GENOMIC DNA]</scope>
    <source>
        <strain evidence="14 16">DSM 23908</strain>
    </source>
</reference>
<evidence type="ECO:0000313" key="14">
    <source>
        <dbReference type="EMBL" id="KRN14571.1"/>
    </source>
</evidence>
<dbReference type="InterPro" id="IPR038726">
    <property type="entry name" value="PDDEXK_AddAB-type"/>
</dbReference>
<keyword evidence="7 10" id="KW-0067">ATP-binding</keyword>
<evidence type="ECO:0000313" key="13">
    <source>
        <dbReference type="EMBL" id="CCI87832.1"/>
    </source>
</evidence>
<proteinExistence type="inferred from homology"/>
<keyword evidence="6 10" id="KW-0269">Exonuclease</keyword>
<name>I7J3N0_9LACO</name>
<keyword evidence="2 10" id="KW-0547">Nucleotide-binding</keyword>
<dbReference type="EC" id="3.1.-.-" evidence="10"/>
<evidence type="ECO:0000256" key="1">
    <source>
        <dbReference type="ARBA" id="ARBA00022722"/>
    </source>
</evidence>
<keyword evidence="3 10" id="KW-0227">DNA damage</keyword>
<dbReference type="GO" id="GO:0003690">
    <property type="term" value="F:double-stranded DNA binding"/>
    <property type="evidence" value="ECO:0007669"/>
    <property type="project" value="UniProtKB-UniRule"/>
</dbReference>
<dbReference type="Proteomes" id="UP000009326">
    <property type="component" value="Unassembled WGS sequence"/>
</dbReference>
<sequence>MINILTGRQTDPLQEKILNEAIENYIQHPEEETFIIVPNHIKFTTEVKTISKLANIKKEAHTSVKNLQILSFSRLAWFFLKDQEQGLPAQLDDAAAAMLLSKIIAEHQHELLLFQDLSINSGMVKQIYDTILQVYEGNIDLTNFDEEKLDLETKNKIHDLNIIYQDFIEKIAGKFATKNEVQLQLNEVLAKLDLSKTSFYFTDFSHFSLQETLTIKLLMLKAKQVNLGFKTKVGALDFNPEPGEYDYVIQTTIQRLINFINQRNLTYKLEELPVAVKPSNKEKLNSIWIGLSEASQELKQVQLVKADSRYAEAYFVARTIYQQVALNHYRFKDFLILAPNLSEYETYLLPILRQNKIPYFNDLQQEMKYHPLVILIESLSELINNQLQTNNIIAILKTKLLIPDWYTDDESYLHDVDELENFVLAHGINRYLWRRPLEKFINSKVIRLDGQPQDIARLEKLRTYIVKKITSFCKEITEETDSKTAIRNFFEFLVNSGISKRLETWRDQDNERGDLQQAEQPEQLWDLLITLLQDYLLINPTEFDHTSFMEMLISAFREATFSQIPSTLDAVNISEIGMVQESGYKQVFIIGATSNNLPSINKTPGFLSSENIAQLSSNFDDDAYLEDRQQLNNLDQEYQFGLALSLAEDRVYLTYPVINAANEQLEPSIFYQRLKQANASEFEQHDLPEDISELLSFLTNPDASLGYLTYLSSVDSSKKIKQLLAIVKKYLPKKTDAIIAASQFDNTPQSIGQELAQELYGTNLSSSVSQLETYYQNSYEYFLNYGLKLRRRAENEFDVIQAGNYFHETFDKLVKLLHQEKIDLASLSELELEQKLHQVRDAMKDEGQYAQLMEDPFNQYLFKCLDHTTSNVAYNWARTLKRTPFRPKYSELPFGAGAKLAGIKLPLSELEGNHQVELRGKIDRVDLAPYDNADKMLGQVIDYKSSAKTFNLGMFYQGISLQMISYLDVLTKNQSFFVDDKQMSLLGAFYQTVTRKLEKLNSKSSVGADFTIKPQSMDGKAKLEYTGIISNDPEILAQAEPLLIKDHDNSKKLYSGFSITSKDKFSLSKESSFSEDEMQLLLEYDEFLIKEASKEILSGKIKLNPYKYGKNSTALTYSDYRDVFFFDAMLRQNRYHEIENLDKSTLLTKIKERLNKKEEQ</sequence>
<dbReference type="GO" id="GO:0000724">
    <property type="term" value="P:double-strand break repair via homologous recombination"/>
    <property type="evidence" value="ECO:0007669"/>
    <property type="project" value="UniProtKB-UniRule"/>
</dbReference>
<dbReference type="OrthoDB" id="9758506at2"/>
<keyword evidence="8 10" id="KW-0238">DNA-binding</keyword>
<evidence type="ECO:0000256" key="4">
    <source>
        <dbReference type="ARBA" id="ARBA00022801"/>
    </source>
</evidence>
<dbReference type="GO" id="GO:0008409">
    <property type="term" value="F:5'-3' exonuclease activity"/>
    <property type="evidence" value="ECO:0007669"/>
    <property type="project" value="UniProtKB-UniRule"/>
</dbReference>
<evidence type="ECO:0000256" key="2">
    <source>
        <dbReference type="ARBA" id="ARBA00022741"/>
    </source>
</evidence>
<dbReference type="GO" id="GO:0016817">
    <property type="term" value="F:hydrolase activity, acting on acid anhydrides"/>
    <property type="evidence" value="ECO:0007669"/>
    <property type="project" value="InterPro"/>
</dbReference>
<accession>I7J3N0</accession>
<gene>
    <name evidence="10" type="primary">rexB</name>
    <name evidence="13" type="ORF">BN52_00690</name>
    <name evidence="14" type="ORF">FC38_GL000654</name>
</gene>
<dbReference type="InterPro" id="IPR049035">
    <property type="entry name" value="ADDB_N"/>
</dbReference>
<dbReference type="HAMAP" id="MF_01453">
    <property type="entry name" value="AddB_type2"/>
    <property type="match status" value="1"/>
</dbReference>
<evidence type="ECO:0000256" key="10">
    <source>
        <dbReference type="HAMAP-Rule" id="MF_01453"/>
    </source>
</evidence>
<organism evidence="13 15">
    <name type="scientific">Lactobacillus gigeriorum DSM 23908 = CRBIP 24.85</name>
    <dbReference type="NCBI Taxonomy" id="1423751"/>
    <lineage>
        <taxon>Bacteria</taxon>
        <taxon>Bacillati</taxon>
        <taxon>Bacillota</taxon>
        <taxon>Bacilli</taxon>
        <taxon>Lactobacillales</taxon>
        <taxon>Lactobacillaceae</taxon>
        <taxon>Lactobacillus</taxon>
    </lineage>
</organism>
<evidence type="ECO:0000256" key="3">
    <source>
        <dbReference type="ARBA" id="ARBA00022763"/>
    </source>
</evidence>
<dbReference type="SUPFAM" id="SSF52540">
    <property type="entry name" value="P-loop containing nucleoside triphosphate hydrolases"/>
    <property type="match status" value="1"/>
</dbReference>
<feature type="domain" description="PD-(D/E)XK endonuclease-like" evidence="11">
    <location>
        <begin position="766"/>
        <end position="1013"/>
    </location>
</feature>
<dbReference type="Pfam" id="PF12705">
    <property type="entry name" value="PDDEXK_1"/>
    <property type="match status" value="1"/>
</dbReference>
<evidence type="ECO:0000259" key="12">
    <source>
        <dbReference type="Pfam" id="PF21445"/>
    </source>
</evidence>
<evidence type="ECO:0000256" key="9">
    <source>
        <dbReference type="ARBA" id="ARBA00023204"/>
    </source>
</evidence>
<keyword evidence="1 10" id="KW-0540">Nuclease</keyword>
<dbReference type="Pfam" id="PF21445">
    <property type="entry name" value="ADDB_N"/>
    <property type="match status" value="1"/>
</dbReference>
<reference evidence="13 15" key="1">
    <citation type="submission" date="2012-06" db="EMBL/GenBank/DDBJ databases">
        <title>Draft genome sequence of Lactobacillus gigeriorum CRBIP 24.85T, isolated from chicken crop.</title>
        <authorList>
            <person name="Cousin S."/>
            <person name="Ma L."/>
            <person name="Creno S."/>
            <person name="Clermont D."/>
            <person name="Loux V."/>
            <person name="Bizet C."/>
            <person name="Bouchier C."/>
        </authorList>
    </citation>
    <scope>NUCLEOTIDE SEQUENCE [LARGE SCALE GENOMIC DNA]</scope>
    <source>
        <strain evidence="15">CRBIP 24.85T</strain>
        <strain evidence="13">Type strain: CRBIP 24.85</strain>
    </source>
</reference>
<dbReference type="PANTHER" id="PTHR30591">
    <property type="entry name" value="RECBCD ENZYME SUBUNIT RECC"/>
    <property type="match status" value="1"/>
</dbReference>
<protein>
    <recommendedName>
        <fullName evidence="10">ATP-dependent helicase/deoxyribonuclease subunit B</fullName>
        <ecNumber evidence="10">3.1.-.-</ecNumber>
    </recommendedName>
    <alternativeName>
        <fullName evidence="10">ATP-dependent helicase/nuclease subunit RexB</fullName>
    </alternativeName>
</protein>
<comment type="function">
    <text evidence="10">The heterodimer acts as both an ATP-dependent DNA helicase and an ATP-dependent, dual-direction single-stranded exonuclease. Recognizes the chi site generating a DNA molecule suitable for the initiation of homologous recombination. This subunit has 5' -&gt; 3' nuclease activity but not helicase activity.</text>
</comment>
<dbReference type="RefSeq" id="WP_008474171.1">
    <property type="nucleotide sequence ID" value="NZ_AYZO01000002.1"/>
</dbReference>
<evidence type="ECO:0000256" key="6">
    <source>
        <dbReference type="ARBA" id="ARBA00022839"/>
    </source>
</evidence>